<dbReference type="PANTHER" id="PTHR47495">
    <property type="entry name" value="ALDEHYDE DEHYDROGENASE"/>
    <property type="match status" value="1"/>
</dbReference>
<reference evidence="2" key="1">
    <citation type="submission" date="2021-12" db="EMBL/GenBank/DDBJ databases">
        <title>Novel species in genus Dyadobacter.</title>
        <authorList>
            <person name="Ma C."/>
        </authorList>
    </citation>
    <scope>NUCLEOTIDE SEQUENCE</scope>
    <source>
        <strain evidence="2">CY399</strain>
    </source>
</reference>
<protein>
    <submittedName>
        <fullName evidence="2">Molybdopterin-dependent oxidoreductase</fullName>
    </submittedName>
</protein>
<name>A0A9X1TBQ7_9BACT</name>
<organism evidence="2 3">
    <name type="scientific">Dyadobacter fanqingshengii</name>
    <dbReference type="NCBI Taxonomy" id="2906443"/>
    <lineage>
        <taxon>Bacteria</taxon>
        <taxon>Pseudomonadati</taxon>
        <taxon>Bacteroidota</taxon>
        <taxon>Cytophagia</taxon>
        <taxon>Cytophagales</taxon>
        <taxon>Spirosomataceae</taxon>
        <taxon>Dyadobacter</taxon>
    </lineage>
</organism>
<evidence type="ECO:0000259" key="1">
    <source>
        <dbReference type="SMART" id="SM01008"/>
    </source>
</evidence>
<keyword evidence="3" id="KW-1185">Reference proteome</keyword>
<dbReference type="PROSITE" id="PS51318">
    <property type="entry name" value="TAT"/>
    <property type="match status" value="1"/>
</dbReference>
<dbReference type="PANTHER" id="PTHR47495:SF3">
    <property type="entry name" value="BLR6219 PROTEIN"/>
    <property type="match status" value="1"/>
</dbReference>
<dbReference type="RefSeq" id="WP_234615122.1">
    <property type="nucleotide sequence ID" value="NZ_CP098806.1"/>
</dbReference>
<dbReference type="PIRSF" id="PIRSF036389">
    <property type="entry name" value="IOR_B"/>
    <property type="match status" value="1"/>
</dbReference>
<dbReference type="SMART" id="SM01008">
    <property type="entry name" value="Ald_Xan_dh_C"/>
    <property type="match status" value="1"/>
</dbReference>
<evidence type="ECO:0000313" key="2">
    <source>
        <dbReference type="EMBL" id="MCF0042259.1"/>
    </source>
</evidence>
<evidence type="ECO:0000313" key="3">
    <source>
        <dbReference type="Proteomes" id="UP001139700"/>
    </source>
</evidence>
<dbReference type="InterPro" id="IPR052516">
    <property type="entry name" value="N-heterocyclic_Hydroxylase"/>
</dbReference>
<dbReference type="Gene3D" id="3.30.365.10">
    <property type="entry name" value="Aldehyde oxidase/xanthine dehydrogenase, molybdopterin binding domain"/>
    <property type="match status" value="4"/>
</dbReference>
<comment type="caution">
    <text evidence="2">The sequence shown here is derived from an EMBL/GenBank/DDBJ whole genome shotgun (WGS) entry which is preliminary data.</text>
</comment>
<dbReference type="InterPro" id="IPR006311">
    <property type="entry name" value="TAT_signal"/>
</dbReference>
<proteinExistence type="predicted"/>
<dbReference type="AlphaFoldDB" id="A0A9X1TBQ7"/>
<dbReference type="Proteomes" id="UP001139700">
    <property type="component" value="Unassembled WGS sequence"/>
</dbReference>
<dbReference type="SUPFAM" id="SSF56003">
    <property type="entry name" value="Molybdenum cofactor-binding domain"/>
    <property type="match status" value="2"/>
</dbReference>
<dbReference type="Pfam" id="PF02738">
    <property type="entry name" value="MoCoBD_1"/>
    <property type="match status" value="1"/>
</dbReference>
<dbReference type="InterPro" id="IPR037165">
    <property type="entry name" value="AldOxase/xan_DH_Mopterin-bd_sf"/>
</dbReference>
<dbReference type="InterPro" id="IPR046867">
    <property type="entry name" value="AldOxase/xan_DH_MoCoBD2"/>
</dbReference>
<dbReference type="Gene3D" id="3.90.1170.50">
    <property type="entry name" value="Aldehyde oxidase/xanthine dehydrogenase, a/b hammerhead"/>
    <property type="match status" value="1"/>
</dbReference>
<sequence>MQTLEQTSRRDFMKIAAAASGGLFLGFNWTNSSALPVVVDAKSIAAGSINFNSYLSIGTDNIITIVSPNPEIGQGIKTAFPMVVAEELDADWKQVKTVQGNLDTGIFERQVTGGSGAVPHSWERLRKAGATARHLLVEAAAAKWNVPAAELTTENGKVLHKASSKSATYGELAEAASKLTAPTEVKLKDEKDFKLIGQSVRNVDNHNIATGKPLFGLDFYKEGMLFALIQRPKAFGLKLKSVDSAAAKAMPGIVDVVTFENSVAVVGKSTWQVKKAKDALKIEYEKVAELESTADHNRIFTQLMDNGEATVRRKDGDVEAAFKGAAKVIKAEYQCPFLPHSPLEPMNFFAHVREDGVELVGPTQTPERARTEVAKLTGIAPEKITVEITRQGGGFGRRLSADFVIEAAHVSKLVKAPVKVVWTREDDMTGGTYRPAVRYRFEAALDKSGTLIGYKLRGVGMNAGNSTREDNFPSGSVDNLLIDSVEHKSPITTGPWRAPITNFLAYAEQSFLDEVAEAAGKDPVAFRLELLEKAKKSPVNAIKYDVDRMIAVIKLAAEKSNWGKKKGVYQGFSVYFSHRSYVAQVGEIVMQKGKPVLKNVIAAVDCGIVINQSGSLQQVRGGVVDGLGHAMYGNMTFKDGAPDQSNFNGFRLIRMNEIPEVDVHFVNNGISPTGLGEPALPPAGGAMANAFYKATKQRLRNQPFVNEEVFKGIS</sequence>
<feature type="domain" description="Aldehyde oxidase/xanthine dehydrogenase a/b hammerhead" evidence="1">
    <location>
        <begin position="210"/>
        <end position="288"/>
    </location>
</feature>
<dbReference type="GO" id="GO:0016491">
    <property type="term" value="F:oxidoreductase activity"/>
    <property type="evidence" value="ECO:0007669"/>
    <property type="project" value="InterPro"/>
</dbReference>
<accession>A0A9X1TBQ7</accession>
<dbReference type="EMBL" id="JAJTTA010000003">
    <property type="protein sequence ID" value="MCF0042259.1"/>
    <property type="molecule type" value="Genomic_DNA"/>
</dbReference>
<dbReference type="InterPro" id="IPR008274">
    <property type="entry name" value="AldOxase/xan_DH_MoCoBD1"/>
</dbReference>
<gene>
    <name evidence="2" type="ORF">LXM24_19285</name>
</gene>
<dbReference type="InterPro" id="IPR012368">
    <property type="entry name" value="OxRdtase_Mopterin-bd_su_IorB"/>
</dbReference>
<dbReference type="InterPro" id="IPR000674">
    <property type="entry name" value="Ald_Oxase/Xan_DH_a/b"/>
</dbReference>
<dbReference type="Pfam" id="PF20256">
    <property type="entry name" value="MoCoBD_2"/>
    <property type="match status" value="2"/>
</dbReference>